<dbReference type="Proteomes" id="UP000245720">
    <property type="component" value="Unassembled WGS sequence"/>
</dbReference>
<organism evidence="2 3">
    <name type="scientific">Ruminococcus flavefaciens</name>
    <dbReference type="NCBI Taxonomy" id="1265"/>
    <lineage>
        <taxon>Bacteria</taxon>
        <taxon>Bacillati</taxon>
        <taxon>Bacillota</taxon>
        <taxon>Clostridia</taxon>
        <taxon>Eubacteriales</taxon>
        <taxon>Oscillospiraceae</taxon>
        <taxon>Ruminococcus</taxon>
    </lineage>
</organism>
<evidence type="ECO:0000313" key="3">
    <source>
        <dbReference type="Proteomes" id="UP000245720"/>
    </source>
</evidence>
<dbReference type="Pfam" id="PF08448">
    <property type="entry name" value="PAS_4"/>
    <property type="match status" value="1"/>
</dbReference>
<dbReference type="Gene3D" id="3.30.450.20">
    <property type="entry name" value="PAS domain"/>
    <property type="match status" value="1"/>
</dbReference>
<name>A0A315Y064_RUMFL</name>
<dbReference type="RefSeq" id="WP_109727111.1">
    <property type="nucleotide sequence ID" value="NZ_QGDI01000009.1"/>
</dbReference>
<dbReference type="InterPro" id="IPR013656">
    <property type="entry name" value="PAS_4"/>
</dbReference>
<evidence type="ECO:0000313" key="2">
    <source>
        <dbReference type="EMBL" id="PWJ11612.1"/>
    </source>
</evidence>
<gene>
    <name evidence="2" type="ORF">IE37_02375</name>
</gene>
<comment type="caution">
    <text evidence="2">The sequence shown here is derived from an EMBL/GenBank/DDBJ whole genome shotgun (WGS) entry which is preliminary data.</text>
</comment>
<accession>A0A315Y064</accession>
<dbReference type="AlphaFoldDB" id="A0A315Y064"/>
<sequence>MTELELTDFFKGIVDSEEGPIVICNMDYRIIYLNPAAIDYYKSGHNMQGKLLESFMNEELMSMVRMSVEWFKEGRDNNRVFAFHDNKKNLDMYILAIRNGSGELIGFYGREESRTPDQSRPFDLD</sequence>
<feature type="domain" description="PAS fold-4" evidence="1">
    <location>
        <begin position="19"/>
        <end position="109"/>
    </location>
</feature>
<evidence type="ECO:0000259" key="1">
    <source>
        <dbReference type="Pfam" id="PF08448"/>
    </source>
</evidence>
<dbReference type="InterPro" id="IPR035965">
    <property type="entry name" value="PAS-like_dom_sf"/>
</dbReference>
<proteinExistence type="predicted"/>
<dbReference type="SUPFAM" id="SSF55785">
    <property type="entry name" value="PYP-like sensor domain (PAS domain)"/>
    <property type="match status" value="1"/>
</dbReference>
<reference evidence="2 3" key="1">
    <citation type="submission" date="2018-05" db="EMBL/GenBank/DDBJ databases">
        <title>The Hungate 1000. A catalogue of reference genomes from the rumen microbiome.</title>
        <authorList>
            <person name="Kelly W."/>
        </authorList>
    </citation>
    <scope>NUCLEOTIDE SEQUENCE [LARGE SCALE GENOMIC DNA]</scope>
    <source>
        <strain evidence="2 3">SAb67</strain>
    </source>
</reference>
<dbReference type="EMBL" id="QGDI01000009">
    <property type="protein sequence ID" value="PWJ11612.1"/>
    <property type="molecule type" value="Genomic_DNA"/>
</dbReference>
<dbReference type="OrthoDB" id="1684212at2"/>
<protein>
    <recommendedName>
        <fullName evidence="1">PAS fold-4 domain-containing protein</fullName>
    </recommendedName>
</protein>